<evidence type="ECO:0000313" key="2">
    <source>
        <dbReference type="Proteomes" id="UP001055879"/>
    </source>
</evidence>
<keyword evidence="2" id="KW-1185">Reference proteome</keyword>
<dbReference type="Proteomes" id="UP001055879">
    <property type="component" value="Linkage Group LG11"/>
</dbReference>
<dbReference type="EMBL" id="CM042057">
    <property type="protein sequence ID" value="KAI3692587.1"/>
    <property type="molecule type" value="Genomic_DNA"/>
</dbReference>
<proteinExistence type="predicted"/>
<accession>A0ACB8Z3L0</accession>
<gene>
    <name evidence="1" type="ORF">L6452_32405</name>
</gene>
<name>A0ACB8Z3L0_ARCLA</name>
<protein>
    <submittedName>
        <fullName evidence="1">Uncharacterized protein</fullName>
    </submittedName>
</protein>
<reference evidence="2" key="1">
    <citation type="journal article" date="2022" name="Mol. Ecol. Resour.">
        <title>The genomes of chicory, endive, great burdock and yacon provide insights into Asteraceae palaeo-polyploidization history and plant inulin production.</title>
        <authorList>
            <person name="Fan W."/>
            <person name="Wang S."/>
            <person name="Wang H."/>
            <person name="Wang A."/>
            <person name="Jiang F."/>
            <person name="Liu H."/>
            <person name="Zhao H."/>
            <person name="Xu D."/>
            <person name="Zhang Y."/>
        </authorList>
    </citation>
    <scope>NUCLEOTIDE SEQUENCE [LARGE SCALE GENOMIC DNA]</scope>
    <source>
        <strain evidence="2">cv. Niubang</strain>
    </source>
</reference>
<comment type="caution">
    <text evidence="1">The sequence shown here is derived from an EMBL/GenBank/DDBJ whole genome shotgun (WGS) entry which is preliminary data.</text>
</comment>
<organism evidence="1 2">
    <name type="scientific">Arctium lappa</name>
    <name type="common">Greater burdock</name>
    <name type="synonym">Lappa major</name>
    <dbReference type="NCBI Taxonomy" id="4217"/>
    <lineage>
        <taxon>Eukaryota</taxon>
        <taxon>Viridiplantae</taxon>
        <taxon>Streptophyta</taxon>
        <taxon>Embryophyta</taxon>
        <taxon>Tracheophyta</taxon>
        <taxon>Spermatophyta</taxon>
        <taxon>Magnoliopsida</taxon>
        <taxon>eudicotyledons</taxon>
        <taxon>Gunneridae</taxon>
        <taxon>Pentapetalae</taxon>
        <taxon>asterids</taxon>
        <taxon>campanulids</taxon>
        <taxon>Asterales</taxon>
        <taxon>Asteraceae</taxon>
        <taxon>Carduoideae</taxon>
        <taxon>Cardueae</taxon>
        <taxon>Arctiinae</taxon>
        <taxon>Arctium</taxon>
    </lineage>
</organism>
<evidence type="ECO:0000313" key="1">
    <source>
        <dbReference type="EMBL" id="KAI3692587.1"/>
    </source>
</evidence>
<sequence length="126" mass="13747">MSLEIEKINKIHLEPSYSFSLPEGKAVNHFDLLSDSLILLIFNKIGDVKALGCCCVVSKRFHTLVPHVETSLMILMVGGIVKPIQAPGQFLGPKRSSSLTVSNNIHGDDDDLEVMVNSKAVDGDEE</sequence>
<reference evidence="1 2" key="2">
    <citation type="journal article" date="2022" name="Mol. Ecol. Resour.">
        <title>The genomes of chicory, endive, great burdock and yacon provide insights into Asteraceae paleo-polyploidization history and plant inulin production.</title>
        <authorList>
            <person name="Fan W."/>
            <person name="Wang S."/>
            <person name="Wang H."/>
            <person name="Wang A."/>
            <person name="Jiang F."/>
            <person name="Liu H."/>
            <person name="Zhao H."/>
            <person name="Xu D."/>
            <person name="Zhang Y."/>
        </authorList>
    </citation>
    <scope>NUCLEOTIDE SEQUENCE [LARGE SCALE GENOMIC DNA]</scope>
    <source>
        <strain evidence="2">cv. Niubang</strain>
    </source>
</reference>